<accession>A0A6C0CCQ8</accession>
<evidence type="ECO:0000313" key="1">
    <source>
        <dbReference type="EMBL" id="QHT01469.1"/>
    </source>
</evidence>
<protein>
    <submittedName>
        <fullName evidence="1">Uncharacterized protein</fullName>
    </submittedName>
</protein>
<reference evidence="1" key="1">
    <citation type="journal article" date="2020" name="Nature">
        <title>Giant virus diversity and host interactions through global metagenomics.</title>
        <authorList>
            <person name="Schulz F."/>
            <person name="Roux S."/>
            <person name="Paez-Espino D."/>
            <person name="Jungbluth S."/>
            <person name="Walsh D.A."/>
            <person name="Denef V.J."/>
            <person name="McMahon K.D."/>
            <person name="Konstantinidis K.T."/>
            <person name="Eloe-Fadrosh E.A."/>
            <person name="Kyrpides N.C."/>
            <person name="Woyke T."/>
        </authorList>
    </citation>
    <scope>NUCLEOTIDE SEQUENCE</scope>
    <source>
        <strain evidence="1">GVMAG-M-3300020192-26</strain>
    </source>
</reference>
<name>A0A6C0CCQ8_9ZZZZ</name>
<sequence length="68" mass="7833">MDQYLHVQSLVGANFNRSVDITLNGSIFAHSKSCRCKFHDIITLNGSILARSKSHRCKFRHISRHHIE</sequence>
<dbReference type="EMBL" id="MN739373">
    <property type="protein sequence ID" value="QHT01469.1"/>
    <property type="molecule type" value="Genomic_DNA"/>
</dbReference>
<dbReference type="AlphaFoldDB" id="A0A6C0CCQ8"/>
<organism evidence="1">
    <name type="scientific">viral metagenome</name>
    <dbReference type="NCBI Taxonomy" id="1070528"/>
    <lineage>
        <taxon>unclassified sequences</taxon>
        <taxon>metagenomes</taxon>
        <taxon>organismal metagenomes</taxon>
    </lineage>
</organism>
<proteinExistence type="predicted"/>